<dbReference type="AlphaFoldDB" id="A0AAD1VY65"/>
<dbReference type="EMBL" id="OW240914">
    <property type="protein sequence ID" value="CAH2276196.1"/>
    <property type="molecule type" value="Genomic_DNA"/>
</dbReference>
<name>A0AAD1VY65_PELCU</name>
<sequence length="137" mass="15344">AGEQGGTPSKMVDDTFIQTPEREISATHLRLEAFFNAFWRKLESRLAPTETIEAPPEPSHLSPKRPAANTMGPIYRCTVVKAACLQAPKLSTTKKETHRVGERRGEQLLTENLQRSTLAKNLRSQAIWDTNFPEMGI</sequence>
<evidence type="ECO:0000313" key="2">
    <source>
        <dbReference type="Proteomes" id="UP001295444"/>
    </source>
</evidence>
<keyword evidence="2" id="KW-1185">Reference proteome</keyword>
<accession>A0AAD1VY65</accession>
<organism evidence="1 2">
    <name type="scientific">Pelobates cultripes</name>
    <name type="common">Western spadefoot toad</name>
    <dbReference type="NCBI Taxonomy" id="61616"/>
    <lineage>
        <taxon>Eukaryota</taxon>
        <taxon>Metazoa</taxon>
        <taxon>Chordata</taxon>
        <taxon>Craniata</taxon>
        <taxon>Vertebrata</taxon>
        <taxon>Euteleostomi</taxon>
        <taxon>Amphibia</taxon>
        <taxon>Batrachia</taxon>
        <taxon>Anura</taxon>
        <taxon>Pelobatoidea</taxon>
        <taxon>Pelobatidae</taxon>
        <taxon>Pelobates</taxon>
    </lineage>
</organism>
<proteinExistence type="predicted"/>
<evidence type="ECO:0000313" key="1">
    <source>
        <dbReference type="EMBL" id="CAH2276196.1"/>
    </source>
</evidence>
<dbReference type="Proteomes" id="UP001295444">
    <property type="component" value="Chromosome 03"/>
</dbReference>
<reference evidence="1" key="1">
    <citation type="submission" date="2022-03" db="EMBL/GenBank/DDBJ databases">
        <authorList>
            <person name="Alioto T."/>
            <person name="Alioto T."/>
            <person name="Gomez Garrido J."/>
        </authorList>
    </citation>
    <scope>NUCLEOTIDE SEQUENCE</scope>
</reference>
<gene>
    <name evidence="1" type="ORF">PECUL_23A061263</name>
</gene>
<feature type="non-terminal residue" evidence="1">
    <location>
        <position position="1"/>
    </location>
</feature>
<protein>
    <submittedName>
        <fullName evidence="1">Uncharacterized protein</fullName>
    </submittedName>
</protein>